<feature type="region of interest" description="Disordered" evidence="1">
    <location>
        <begin position="565"/>
        <end position="589"/>
    </location>
</feature>
<accession>A0A420I4B8</accession>
<name>A0A420I4B8_9PEZI</name>
<keyword evidence="4" id="KW-1185">Reference proteome</keyword>
<evidence type="ECO:0000313" key="4">
    <source>
        <dbReference type="Proteomes" id="UP000283383"/>
    </source>
</evidence>
<dbReference type="CDD" id="cd11392">
    <property type="entry name" value="bHLH_ScPHO4_like"/>
    <property type="match status" value="1"/>
</dbReference>
<comment type="caution">
    <text evidence="3">The sequence shown here is derived from an EMBL/GenBank/DDBJ whole genome shotgun (WGS) entry which is preliminary data.</text>
</comment>
<protein>
    <submittedName>
        <fullName evidence="3">Putative phosphorus acquisition-controlling protein</fullName>
    </submittedName>
</protein>
<dbReference type="EMBL" id="MCBQ01013212">
    <property type="protein sequence ID" value="RKF64491.1"/>
    <property type="molecule type" value="Genomic_DNA"/>
</dbReference>
<dbReference type="Pfam" id="PF00010">
    <property type="entry name" value="HLH"/>
    <property type="match status" value="1"/>
</dbReference>
<evidence type="ECO:0000256" key="1">
    <source>
        <dbReference type="SAM" id="MobiDB-lite"/>
    </source>
</evidence>
<dbReference type="AlphaFoldDB" id="A0A420I4B8"/>
<reference evidence="3 4" key="1">
    <citation type="journal article" date="2018" name="BMC Genomics">
        <title>Comparative genome analyses reveal sequence features reflecting distinct modes of host-adaptation between dicot and monocot powdery mildew.</title>
        <authorList>
            <person name="Wu Y."/>
            <person name="Ma X."/>
            <person name="Pan Z."/>
            <person name="Kale S.D."/>
            <person name="Song Y."/>
            <person name="King H."/>
            <person name="Zhang Q."/>
            <person name="Presley C."/>
            <person name="Deng X."/>
            <person name="Wei C.I."/>
            <person name="Xiao S."/>
        </authorList>
    </citation>
    <scope>NUCLEOTIDE SEQUENCE [LARGE SCALE GENOMIC DNA]</scope>
    <source>
        <strain evidence="3">UMSG3</strain>
    </source>
</reference>
<feature type="compositionally biased region" description="Polar residues" evidence="1">
    <location>
        <begin position="572"/>
        <end position="589"/>
    </location>
</feature>
<dbReference type="Gene3D" id="4.10.280.10">
    <property type="entry name" value="Helix-loop-helix DNA-binding domain"/>
    <property type="match status" value="1"/>
</dbReference>
<gene>
    <name evidence="3" type="ORF">GcM3_132016</name>
</gene>
<dbReference type="SUPFAM" id="SSF47459">
    <property type="entry name" value="HLH, helix-loop-helix DNA-binding domain"/>
    <property type="match status" value="1"/>
</dbReference>
<dbReference type="SMART" id="SM00353">
    <property type="entry name" value="HLH"/>
    <property type="match status" value="1"/>
</dbReference>
<sequence>MMSYSTRMNPDIWPEQEITTLMSNRNGQQFPNMNTNEELCHNFQEFIQRRCEGVRTNFQDGKQVSNRCAKTEMNESDDLTKTFLHGFSTVSSPSDFNGTLSCGGCESLSNGSSCDSENRLYYSHQTAQDQQQNPSLKSSTVSPPTNIDIYDFNPFSCSHLDNQQQQSPYDKFQTPRNELYSDFTPIFSPITPLEHHFNTFGYSVSEACFSPLSSPALQVQSDSPQLLDQQSSLIINSPISIGNDPTKNESSGTRFKTLDYKLSKSQRQNSFRVKKSPIVNSFREMKGVNIFSQSLDEIDLSYSPLMNTESSSYVSMAAGNSSLPTNISSSMAPPPLPPPAIISRSSDSCDKSPPSPESNLYKNYPATPASLMRLTQSSSDSIELKQAETNKLSSLESVDSDNKIGLIQEQIFIAGGTSGANISELGLVAEEKQEIPKDDNSTTENPGAVKSQQGFCRTKNRTSTMGIASPAPLARFSPNCKPLLPNGARGPKDSPSLLLASKSNYQKILDGTPFPGVSYSPELSANITSKRTSHKIAEQGRRNRMNSALQEIASLLPRDQSIYGEYEKSGGSERTISESLRGSSQSANSKARTVEQAIKYINYLKNQLELVNSKIDQKQKQES</sequence>
<evidence type="ECO:0000259" key="2">
    <source>
        <dbReference type="PROSITE" id="PS50888"/>
    </source>
</evidence>
<dbReference type="PROSITE" id="PS50888">
    <property type="entry name" value="BHLH"/>
    <property type="match status" value="1"/>
</dbReference>
<dbReference type="Proteomes" id="UP000283383">
    <property type="component" value="Unassembled WGS sequence"/>
</dbReference>
<dbReference type="InterPro" id="IPR011598">
    <property type="entry name" value="bHLH_dom"/>
</dbReference>
<dbReference type="GO" id="GO:0046983">
    <property type="term" value="F:protein dimerization activity"/>
    <property type="evidence" value="ECO:0007669"/>
    <property type="project" value="InterPro"/>
</dbReference>
<proteinExistence type="predicted"/>
<evidence type="ECO:0000313" key="3">
    <source>
        <dbReference type="EMBL" id="RKF64491.1"/>
    </source>
</evidence>
<feature type="domain" description="BHLH" evidence="2">
    <location>
        <begin position="529"/>
        <end position="604"/>
    </location>
</feature>
<feature type="region of interest" description="Disordered" evidence="1">
    <location>
        <begin position="325"/>
        <end position="364"/>
    </location>
</feature>
<dbReference type="STRING" id="62708.A0A420I4B8"/>
<dbReference type="InterPro" id="IPR036638">
    <property type="entry name" value="HLH_DNA-bd_sf"/>
</dbReference>
<organism evidence="3 4">
    <name type="scientific">Golovinomyces cichoracearum</name>
    <dbReference type="NCBI Taxonomy" id="62708"/>
    <lineage>
        <taxon>Eukaryota</taxon>
        <taxon>Fungi</taxon>
        <taxon>Dikarya</taxon>
        <taxon>Ascomycota</taxon>
        <taxon>Pezizomycotina</taxon>
        <taxon>Leotiomycetes</taxon>
        <taxon>Erysiphales</taxon>
        <taxon>Erysiphaceae</taxon>
        <taxon>Golovinomyces</taxon>
    </lineage>
</organism>